<comment type="pathway">
    <text evidence="1">Lipid metabolism.</text>
</comment>
<comment type="caution">
    <text evidence="8">The sequence shown here is derived from an EMBL/GenBank/DDBJ whole genome shotgun (WGS) entry which is preliminary data.</text>
</comment>
<evidence type="ECO:0000256" key="6">
    <source>
        <dbReference type="SAM" id="SignalP"/>
    </source>
</evidence>
<feature type="signal peptide" evidence="6">
    <location>
        <begin position="1"/>
        <end position="18"/>
    </location>
</feature>
<keyword evidence="5" id="KW-0012">Acyltransferase</keyword>
<dbReference type="OrthoDB" id="417078at2759"/>
<dbReference type="CDD" id="cd07989">
    <property type="entry name" value="LPLAT_AGPAT-like"/>
    <property type="match status" value="1"/>
</dbReference>
<sequence length="365" mass="39757">MMQKLILLVLCLSLRGSAFHLPFSPSSLISTSVLSVLKDSSPETISDTSSSTPLGLNEALNDIKHDNNDNTHATVVQSNPEQYLSRGVDEDFANKSFKLDNYGPLVEIGNKKVNIFGAYTFLISLLTALPYYLGLTLTSTLSQNSLLSDPNHNIYDTVGKIWSNTWLALTLSTPLIVNKSTATSLPSTLKGRGCLIVANHASWLDIPVLCTAVEGPFKFIAKGELTKVPLIGQQLSGGDHILITREDRRSQLQTFKSALAYLNDGVPVMAFPEGQRSKTGRLEEFKPGAFSMAVKSKVPVLPITICNTHAVMPSDSFFPVQGGGGKLRVIVHDLVEYEEGRGEEELSMIVRRVIEGALPVEQRGE</sequence>
<evidence type="ECO:0000256" key="4">
    <source>
        <dbReference type="ARBA" id="ARBA00023098"/>
    </source>
</evidence>
<proteinExistence type="predicted"/>
<dbReference type="PANTHER" id="PTHR10434">
    <property type="entry name" value="1-ACYL-SN-GLYCEROL-3-PHOSPHATE ACYLTRANSFERASE"/>
    <property type="match status" value="1"/>
</dbReference>
<reference evidence="9" key="1">
    <citation type="journal article" date="2023" name="Commun. Biol.">
        <title>Genome analysis of Parmales, the sister group of diatoms, reveals the evolutionary specialization of diatoms from phago-mixotrophs to photoautotrophs.</title>
        <authorList>
            <person name="Ban H."/>
            <person name="Sato S."/>
            <person name="Yoshikawa S."/>
            <person name="Yamada K."/>
            <person name="Nakamura Y."/>
            <person name="Ichinomiya M."/>
            <person name="Sato N."/>
            <person name="Blanc-Mathieu R."/>
            <person name="Endo H."/>
            <person name="Kuwata A."/>
            <person name="Ogata H."/>
        </authorList>
    </citation>
    <scope>NUCLEOTIDE SEQUENCE [LARGE SCALE GENOMIC DNA]</scope>
    <source>
        <strain evidence="9">NIES 3701</strain>
    </source>
</reference>
<accession>A0A9W7AVY1</accession>
<name>A0A9W7AVY1_9STRA</name>
<keyword evidence="4" id="KW-0443">Lipid metabolism</keyword>
<evidence type="ECO:0000256" key="5">
    <source>
        <dbReference type="ARBA" id="ARBA00023315"/>
    </source>
</evidence>
<dbReference type="SMART" id="SM00563">
    <property type="entry name" value="PlsC"/>
    <property type="match status" value="1"/>
</dbReference>
<feature type="domain" description="Phospholipid/glycerol acyltransferase" evidence="7">
    <location>
        <begin position="194"/>
        <end position="308"/>
    </location>
</feature>
<feature type="chain" id="PRO_5040883057" description="Phospholipid/glycerol acyltransferase domain-containing protein" evidence="6">
    <location>
        <begin position="19"/>
        <end position="365"/>
    </location>
</feature>
<keyword evidence="9" id="KW-1185">Reference proteome</keyword>
<evidence type="ECO:0000313" key="8">
    <source>
        <dbReference type="EMBL" id="GMH76950.1"/>
    </source>
</evidence>
<evidence type="ECO:0000313" key="9">
    <source>
        <dbReference type="Proteomes" id="UP001165085"/>
    </source>
</evidence>
<organism evidence="8 9">
    <name type="scientific">Triparma strigata</name>
    <dbReference type="NCBI Taxonomy" id="1606541"/>
    <lineage>
        <taxon>Eukaryota</taxon>
        <taxon>Sar</taxon>
        <taxon>Stramenopiles</taxon>
        <taxon>Ochrophyta</taxon>
        <taxon>Bolidophyceae</taxon>
        <taxon>Parmales</taxon>
        <taxon>Triparmaceae</taxon>
        <taxon>Triparma</taxon>
    </lineage>
</organism>
<evidence type="ECO:0000256" key="3">
    <source>
        <dbReference type="ARBA" id="ARBA00022679"/>
    </source>
</evidence>
<dbReference type="GO" id="GO:0003841">
    <property type="term" value="F:1-acylglycerol-3-phosphate O-acyltransferase activity"/>
    <property type="evidence" value="ECO:0007669"/>
    <property type="project" value="TreeGrafter"/>
</dbReference>
<keyword evidence="2" id="KW-0444">Lipid biosynthesis</keyword>
<evidence type="ECO:0000256" key="1">
    <source>
        <dbReference type="ARBA" id="ARBA00005189"/>
    </source>
</evidence>
<evidence type="ECO:0000256" key="2">
    <source>
        <dbReference type="ARBA" id="ARBA00022516"/>
    </source>
</evidence>
<dbReference type="InterPro" id="IPR002123">
    <property type="entry name" value="Plipid/glycerol_acylTrfase"/>
</dbReference>
<dbReference type="SUPFAM" id="SSF69593">
    <property type="entry name" value="Glycerol-3-phosphate (1)-acyltransferase"/>
    <property type="match status" value="1"/>
</dbReference>
<dbReference type="Pfam" id="PF01553">
    <property type="entry name" value="Acyltransferase"/>
    <property type="match status" value="1"/>
</dbReference>
<dbReference type="AlphaFoldDB" id="A0A9W7AVY1"/>
<gene>
    <name evidence="8" type="ORF">TrST_g2730</name>
</gene>
<dbReference type="EMBL" id="BRXY01000202">
    <property type="protein sequence ID" value="GMH76950.1"/>
    <property type="molecule type" value="Genomic_DNA"/>
</dbReference>
<dbReference type="Proteomes" id="UP001165085">
    <property type="component" value="Unassembled WGS sequence"/>
</dbReference>
<evidence type="ECO:0000259" key="7">
    <source>
        <dbReference type="SMART" id="SM00563"/>
    </source>
</evidence>
<protein>
    <recommendedName>
        <fullName evidence="7">Phospholipid/glycerol acyltransferase domain-containing protein</fullName>
    </recommendedName>
</protein>
<dbReference type="GO" id="GO:0006654">
    <property type="term" value="P:phosphatidic acid biosynthetic process"/>
    <property type="evidence" value="ECO:0007669"/>
    <property type="project" value="TreeGrafter"/>
</dbReference>
<keyword evidence="6" id="KW-0732">Signal</keyword>
<keyword evidence="3" id="KW-0808">Transferase</keyword>
<dbReference type="PANTHER" id="PTHR10434:SF64">
    <property type="entry name" value="1-ACYL-SN-GLYCEROL-3-PHOSPHATE ACYLTRANSFERASE-RELATED"/>
    <property type="match status" value="1"/>
</dbReference>